<evidence type="ECO:0000256" key="1">
    <source>
        <dbReference type="ARBA" id="ARBA00004167"/>
    </source>
</evidence>
<reference evidence="4 5" key="1">
    <citation type="submission" date="2020-06" db="EMBL/GenBank/DDBJ databases">
        <authorList>
            <person name="Cao W.R."/>
        </authorList>
    </citation>
    <scope>NUCLEOTIDE SEQUENCE [LARGE SCALE GENOMIC DNA]</scope>
    <source>
        <strain evidence="4 5">B1Z28</strain>
    </source>
</reference>
<comment type="caution">
    <text evidence="4">The sequence shown here is derived from an EMBL/GenBank/DDBJ whole genome shotgun (WGS) entry which is preliminary data.</text>
</comment>
<keyword evidence="3" id="KW-0472">Membrane</keyword>
<dbReference type="InterPro" id="IPR029044">
    <property type="entry name" value="Nucleotide-diphossugar_trans"/>
</dbReference>
<evidence type="ECO:0000313" key="4">
    <source>
        <dbReference type="EMBL" id="NVO56168.1"/>
    </source>
</evidence>
<comment type="subcellular location">
    <subcellularLocation>
        <location evidence="1">Membrane</location>
        <topology evidence="1">Single-pass membrane protein</topology>
    </subcellularLocation>
</comment>
<dbReference type="RefSeq" id="WP_176864325.1">
    <property type="nucleotide sequence ID" value="NZ_JABXWT010000003.1"/>
</dbReference>
<name>A0ABX2PPX8_9RHOB</name>
<dbReference type="Proteomes" id="UP000630805">
    <property type="component" value="Unassembled WGS sequence"/>
</dbReference>
<evidence type="ECO:0000256" key="3">
    <source>
        <dbReference type="ARBA" id="ARBA00022989"/>
    </source>
</evidence>
<dbReference type="Pfam" id="PF13704">
    <property type="entry name" value="Glyco_tranf_2_4"/>
    <property type="match status" value="1"/>
</dbReference>
<dbReference type="CDD" id="cd00761">
    <property type="entry name" value="Glyco_tranf_GTA_type"/>
    <property type="match status" value="1"/>
</dbReference>
<proteinExistence type="predicted"/>
<dbReference type="EMBL" id="JABXWT010000003">
    <property type="protein sequence ID" value="NVO56168.1"/>
    <property type="molecule type" value="Genomic_DNA"/>
</dbReference>
<keyword evidence="5" id="KW-1185">Reference proteome</keyword>
<keyword evidence="2" id="KW-0812">Transmembrane</keyword>
<sequence>MKVAVVSCMKNEGPFVLEWVAYHKAIGFDDIYVVTNDCTDGTDLILERLQAIGVVHHHDQTVPPGHSPQLNGLKTILGLPQMSDTSWLLHIDADEFLRVSVGEGRVGDLLEVCGHADNIALMWRPFGNSGHRYWRGGSVLRSFLRCQGRPRPPNSGHKSMFRPAKFSFATDHMPKMPHDLDILSVNSKGDEISSESIKNPKRARYGVPGDKLTWDVACIHHYAIRSLDIFLMKNDRGDGMGHQHKKYYLNSTFFRRHNSNDVHDTGILERIDDVEALLSEWLQDTELRRLEQNALRVFQDRRDRYLTSQRIADLTM</sequence>
<gene>
    <name evidence="4" type="ORF">HW561_10245</name>
</gene>
<evidence type="ECO:0000256" key="2">
    <source>
        <dbReference type="ARBA" id="ARBA00022692"/>
    </source>
</evidence>
<dbReference type="SUPFAM" id="SSF53448">
    <property type="entry name" value="Nucleotide-diphospho-sugar transferases"/>
    <property type="match status" value="1"/>
</dbReference>
<protein>
    <submittedName>
        <fullName evidence="4">Glycosyltransferase family 2 protein</fullName>
    </submittedName>
</protein>
<dbReference type="PANTHER" id="PTHR21461:SF69">
    <property type="entry name" value="GLYCOSYLTRANSFERASE FAMILY 92 PROTEIN"/>
    <property type="match status" value="1"/>
</dbReference>
<evidence type="ECO:0000313" key="5">
    <source>
        <dbReference type="Proteomes" id="UP000630805"/>
    </source>
</evidence>
<keyword evidence="3" id="KW-1133">Transmembrane helix</keyword>
<dbReference type="PANTHER" id="PTHR21461">
    <property type="entry name" value="GLYCOSYLTRANSFERASE FAMILY 92 PROTEIN"/>
    <property type="match status" value="1"/>
</dbReference>
<organism evidence="4 5">
    <name type="scientific">Ruegeria haliotis</name>
    <dbReference type="NCBI Taxonomy" id="2747601"/>
    <lineage>
        <taxon>Bacteria</taxon>
        <taxon>Pseudomonadati</taxon>
        <taxon>Pseudomonadota</taxon>
        <taxon>Alphaproteobacteria</taxon>
        <taxon>Rhodobacterales</taxon>
        <taxon>Roseobacteraceae</taxon>
        <taxon>Ruegeria</taxon>
    </lineage>
</organism>
<accession>A0ABX2PPX8</accession>